<evidence type="ECO:0000256" key="3">
    <source>
        <dbReference type="ARBA" id="ARBA00022692"/>
    </source>
</evidence>
<keyword evidence="5 6" id="KW-0472">Membrane</keyword>
<protein>
    <submittedName>
        <fullName evidence="7">Amino acid permease</fullName>
    </submittedName>
</protein>
<accession>A0A2I1M372</accession>
<dbReference type="PANTHER" id="PTHR43243:SF4">
    <property type="entry name" value="CATIONIC AMINO ACID TRANSPORTER 4"/>
    <property type="match status" value="1"/>
</dbReference>
<dbReference type="GO" id="GO:0015171">
    <property type="term" value="F:amino acid transmembrane transporter activity"/>
    <property type="evidence" value="ECO:0007669"/>
    <property type="project" value="TreeGrafter"/>
</dbReference>
<dbReference type="Gene3D" id="1.20.1740.10">
    <property type="entry name" value="Amino acid/polyamine transporter I"/>
    <property type="match status" value="1"/>
</dbReference>
<dbReference type="GO" id="GO:0016020">
    <property type="term" value="C:membrane"/>
    <property type="evidence" value="ECO:0007669"/>
    <property type="project" value="UniProtKB-SubCell"/>
</dbReference>
<dbReference type="InterPro" id="IPR002293">
    <property type="entry name" value="AA/rel_permease1"/>
</dbReference>
<feature type="transmembrane region" description="Helical" evidence="6">
    <location>
        <begin position="60"/>
        <end position="82"/>
    </location>
</feature>
<evidence type="ECO:0000256" key="2">
    <source>
        <dbReference type="ARBA" id="ARBA00022448"/>
    </source>
</evidence>
<feature type="transmembrane region" description="Helical" evidence="6">
    <location>
        <begin position="405"/>
        <end position="425"/>
    </location>
</feature>
<feature type="transmembrane region" description="Helical" evidence="6">
    <location>
        <begin position="246"/>
        <end position="273"/>
    </location>
</feature>
<dbReference type="Pfam" id="PF13520">
    <property type="entry name" value="AA_permease_2"/>
    <property type="match status" value="1"/>
</dbReference>
<feature type="transmembrane region" description="Helical" evidence="6">
    <location>
        <begin position="152"/>
        <end position="170"/>
    </location>
</feature>
<evidence type="ECO:0000256" key="1">
    <source>
        <dbReference type="ARBA" id="ARBA00004141"/>
    </source>
</evidence>
<comment type="subcellular location">
    <subcellularLocation>
        <location evidence="1">Membrane</location>
        <topology evidence="1">Multi-pass membrane protein</topology>
    </subcellularLocation>
</comment>
<proteinExistence type="predicted"/>
<evidence type="ECO:0000256" key="4">
    <source>
        <dbReference type="ARBA" id="ARBA00022989"/>
    </source>
</evidence>
<dbReference type="PIRSF" id="PIRSF006060">
    <property type="entry name" value="AA_transporter"/>
    <property type="match status" value="1"/>
</dbReference>
<feature type="transmembrane region" description="Helical" evidence="6">
    <location>
        <begin position="446"/>
        <end position="464"/>
    </location>
</feature>
<keyword evidence="2" id="KW-0813">Transport</keyword>
<feature type="transmembrane region" description="Helical" evidence="6">
    <location>
        <begin position="337"/>
        <end position="362"/>
    </location>
</feature>
<feature type="transmembrane region" description="Helical" evidence="6">
    <location>
        <begin position="470"/>
        <end position="486"/>
    </location>
</feature>
<keyword evidence="4 6" id="KW-1133">Transmembrane helix</keyword>
<gene>
    <name evidence="7" type="ORF">CYJ32_06505</name>
</gene>
<dbReference type="AlphaFoldDB" id="A0A2I1M372"/>
<feature type="transmembrane region" description="Helical" evidence="6">
    <location>
        <begin position="182"/>
        <end position="202"/>
    </location>
</feature>
<dbReference type="Proteomes" id="UP000242263">
    <property type="component" value="Unassembled WGS sequence"/>
</dbReference>
<organism evidence="7 8">
    <name type="scientific">Alloscardovia omnicolens</name>
    <dbReference type="NCBI Taxonomy" id="419015"/>
    <lineage>
        <taxon>Bacteria</taxon>
        <taxon>Bacillati</taxon>
        <taxon>Actinomycetota</taxon>
        <taxon>Actinomycetes</taxon>
        <taxon>Bifidobacteriales</taxon>
        <taxon>Bifidobacteriaceae</taxon>
        <taxon>Alloscardovia</taxon>
    </lineage>
</organism>
<comment type="caution">
    <text evidence="7">The sequence shown here is derived from an EMBL/GenBank/DDBJ whole genome shotgun (WGS) entry which is preliminary data.</text>
</comment>
<evidence type="ECO:0000313" key="7">
    <source>
        <dbReference type="EMBL" id="PKZ14582.1"/>
    </source>
</evidence>
<dbReference type="EMBL" id="PKGU01000004">
    <property type="protein sequence ID" value="PKZ14582.1"/>
    <property type="molecule type" value="Genomic_DNA"/>
</dbReference>
<evidence type="ECO:0000256" key="5">
    <source>
        <dbReference type="ARBA" id="ARBA00023136"/>
    </source>
</evidence>
<dbReference type="PANTHER" id="PTHR43243">
    <property type="entry name" value="INNER MEMBRANE TRANSPORTER YGJI-RELATED"/>
    <property type="match status" value="1"/>
</dbReference>
<evidence type="ECO:0000256" key="6">
    <source>
        <dbReference type="SAM" id="Phobius"/>
    </source>
</evidence>
<dbReference type="RefSeq" id="WP_049187753.1">
    <property type="nucleotide sequence ID" value="NZ_JASOIG010000006.1"/>
</dbReference>
<reference evidence="7 8" key="1">
    <citation type="submission" date="2017-12" db="EMBL/GenBank/DDBJ databases">
        <title>Phylogenetic diversity of female urinary microbiome.</title>
        <authorList>
            <person name="Thomas-White K."/>
            <person name="Wolfe A.J."/>
        </authorList>
    </citation>
    <scope>NUCLEOTIDE SEQUENCE [LARGE SCALE GENOMIC DNA]</scope>
    <source>
        <strain evidence="7 8">UMB0064</strain>
    </source>
</reference>
<feature type="transmembrane region" description="Helical" evidence="6">
    <location>
        <begin position="103"/>
        <end position="127"/>
    </location>
</feature>
<evidence type="ECO:0000313" key="8">
    <source>
        <dbReference type="Proteomes" id="UP000242263"/>
    </source>
</evidence>
<feature type="transmembrane region" description="Helical" evidence="6">
    <location>
        <begin position="285"/>
        <end position="311"/>
    </location>
</feature>
<keyword evidence="3 6" id="KW-0812">Transmembrane</keyword>
<name>A0A2I1M372_9BIFI</name>
<feature type="transmembrane region" description="Helical" evidence="6">
    <location>
        <begin position="32"/>
        <end position="54"/>
    </location>
</feature>
<sequence>MKLFRTKSIESALAQTHAEGHSLKRNLGVWDMAMMAVAVSVGAGIFSVGAQVIAFHAGPAAIVSFLIAGLACVGVAFCYAEFASMVPAAGSAYTFTYTTLGEFIAWIIGWDLILELLMAASVISKYWGLYFREFFRLIGFPVETQWHVSEHFTIDFAPMVIVAFFTVLLLMGTKISSDFDAVLTVVKVGVVLFIIVAGFFYFKVGNLTPFVPPQQSVEAVSGSGSSVLTSLEQPLLQKALGLPDTMYGFGGVLSGAALVFFAFIGFDIIATAAEEAKEPKRTVPLGITIGLGIVIFLYVMVTLVTSGMISYDKLAQMKSPSLATAFELVGADWAAQIISFGILVGLTTVVMVLLLGLTRVVFAMSRDKLLPEGISHTNKRGVPATLQIVSSIVVALIASTMDISVLADMVNIGTLSAFVLVCVGVPIMRKKRPDLERAFKAPGSPWLPLIVAAVCFVVMLYLSVLTWIRFLVWLAAGITIYFAYSYKHSRLNEKA</sequence>